<keyword evidence="2" id="KW-0805">Transcription regulation</keyword>
<evidence type="ECO:0000256" key="3">
    <source>
        <dbReference type="ARBA" id="ARBA00023125"/>
    </source>
</evidence>
<keyword evidence="4" id="KW-0804">Transcription</keyword>
<evidence type="ECO:0000259" key="6">
    <source>
        <dbReference type="PROSITE" id="PS50931"/>
    </source>
</evidence>
<evidence type="ECO:0000256" key="2">
    <source>
        <dbReference type="ARBA" id="ARBA00023015"/>
    </source>
</evidence>
<keyword evidence="3" id="KW-0238">DNA-binding</keyword>
<reference evidence="8" key="1">
    <citation type="journal article" date="2019" name="Int. J. Syst. Evol. Microbiol.">
        <title>The Global Catalogue of Microorganisms (GCM) 10K type strain sequencing project: providing services to taxonomists for standard genome sequencing and annotation.</title>
        <authorList>
            <consortium name="The Broad Institute Genomics Platform"/>
            <consortium name="The Broad Institute Genome Sequencing Center for Infectious Disease"/>
            <person name="Wu L."/>
            <person name="Ma J."/>
        </authorList>
    </citation>
    <scope>NUCLEOTIDE SEQUENCE [LARGE SCALE GENOMIC DNA]</scope>
    <source>
        <strain evidence="8">JCM 16373</strain>
    </source>
</reference>
<dbReference type="PRINTS" id="PR00039">
    <property type="entry name" value="HTHLYSR"/>
</dbReference>
<evidence type="ECO:0000313" key="8">
    <source>
        <dbReference type="Proteomes" id="UP001501447"/>
    </source>
</evidence>
<dbReference type="PROSITE" id="PS50931">
    <property type="entry name" value="HTH_LYSR"/>
    <property type="match status" value="1"/>
</dbReference>
<dbReference type="PANTHER" id="PTHR30346:SF0">
    <property type="entry name" value="HCA OPERON TRANSCRIPTIONAL ACTIVATOR HCAR"/>
    <property type="match status" value="1"/>
</dbReference>
<keyword evidence="8" id="KW-1185">Reference proteome</keyword>
<protein>
    <submittedName>
        <fullName evidence="7">LysR family transcriptional regulator</fullName>
    </submittedName>
</protein>
<dbReference type="Pfam" id="PF00126">
    <property type="entry name" value="HTH_1"/>
    <property type="match status" value="1"/>
</dbReference>
<dbReference type="Pfam" id="PF03466">
    <property type="entry name" value="LysR_substrate"/>
    <property type="match status" value="1"/>
</dbReference>
<dbReference type="SUPFAM" id="SSF46785">
    <property type="entry name" value="Winged helix' DNA-binding domain"/>
    <property type="match status" value="1"/>
</dbReference>
<dbReference type="Gene3D" id="3.40.190.290">
    <property type="match status" value="1"/>
</dbReference>
<dbReference type="InterPro" id="IPR000847">
    <property type="entry name" value="LysR_HTH_N"/>
</dbReference>
<feature type="domain" description="HTH lysR-type" evidence="6">
    <location>
        <begin position="4"/>
        <end position="61"/>
    </location>
</feature>
<accession>A0ABP6C5B3</accession>
<organism evidence="7 8">
    <name type="scientific">Streptomyces axinellae</name>
    <dbReference type="NCBI Taxonomy" id="552788"/>
    <lineage>
        <taxon>Bacteria</taxon>
        <taxon>Bacillati</taxon>
        <taxon>Actinomycetota</taxon>
        <taxon>Actinomycetes</taxon>
        <taxon>Kitasatosporales</taxon>
        <taxon>Streptomycetaceae</taxon>
        <taxon>Streptomyces</taxon>
    </lineage>
</organism>
<evidence type="ECO:0000256" key="4">
    <source>
        <dbReference type="ARBA" id="ARBA00023163"/>
    </source>
</evidence>
<proteinExistence type="inferred from homology"/>
<dbReference type="SUPFAM" id="SSF53850">
    <property type="entry name" value="Periplasmic binding protein-like II"/>
    <property type="match status" value="1"/>
</dbReference>
<dbReference type="EMBL" id="BAAARJ010000004">
    <property type="protein sequence ID" value="GAA2603029.1"/>
    <property type="molecule type" value="Genomic_DNA"/>
</dbReference>
<gene>
    <name evidence="7" type="ORF">GCM10009863_15650</name>
</gene>
<dbReference type="Proteomes" id="UP001501447">
    <property type="component" value="Unassembled WGS sequence"/>
</dbReference>
<name>A0ABP6C5B3_9ACTN</name>
<feature type="compositionally biased region" description="Basic and acidic residues" evidence="5">
    <location>
        <begin position="285"/>
        <end position="303"/>
    </location>
</feature>
<comment type="similarity">
    <text evidence="1">Belongs to the LysR transcriptional regulatory family.</text>
</comment>
<feature type="region of interest" description="Disordered" evidence="5">
    <location>
        <begin position="278"/>
        <end position="341"/>
    </location>
</feature>
<dbReference type="InterPro" id="IPR036390">
    <property type="entry name" value="WH_DNA-bd_sf"/>
</dbReference>
<dbReference type="Gene3D" id="1.10.10.10">
    <property type="entry name" value="Winged helix-like DNA-binding domain superfamily/Winged helix DNA-binding domain"/>
    <property type="match status" value="1"/>
</dbReference>
<comment type="caution">
    <text evidence="7">The sequence shown here is derived from an EMBL/GenBank/DDBJ whole genome shotgun (WGS) entry which is preliminary data.</text>
</comment>
<evidence type="ECO:0000313" key="7">
    <source>
        <dbReference type="EMBL" id="GAA2603029.1"/>
    </source>
</evidence>
<dbReference type="InterPro" id="IPR005119">
    <property type="entry name" value="LysR_subst-bd"/>
</dbReference>
<dbReference type="PANTHER" id="PTHR30346">
    <property type="entry name" value="TRANSCRIPTIONAL DUAL REGULATOR HCAR-RELATED"/>
    <property type="match status" value="1"/>
</dbReference>
<dbReference type="InterPro" id="IPR036388">
    <property type="entry name" value="WH-like_DNA-bd_sf"/>
</dbReference>
<evidence type="ECO:0000256" key="1">
    <source>
        <dbReference type="ARBA" id="ARBA00009437"/>
    </source>
</evidence>
<sequence length="341" mass="36458">MAELETRELEYFIAVADELHFGRAAARLSIAQPALSKAIRRIETRLGVALFIRSSRHVELTPAGEALLEHGRHALNAVGAAVRKARRAGDAEAPLRLVLKPGGDAGLLSGLLAEYAHQPDARRVDILFSGPADRTDFLRDGRADVGLLYAPFDDLDGLDHETLHIEDRVVILPSGHRLAGRATVRMSDLAGETLPRWKGVPGGDGSGPEVADAVQLLHMIRMNRMIGVLPRSLADPAPAGLVRVPVTDAPPSRLVLAWNEQDRRPLVASFVAAALGQRPQVSRPDVSRSDASRSDASRSDVSRSHVSRPDVNPSHVSRPDGAEPEVSAGPANHGAVAEGAR</sequence>
<evidence type="ECO:0000256" key="5">
    <source>
        <dbReference type="SAM" id="MobiDB-lite"/>
    </source>
</evidence>